<dbReference type="EMBL" id="MJGC01000121">
    <property type="protein sequence ID" value="OEJ72531.1"/>
    <property type="molecule type" value="Genomic_DNA"/>
</dbReference>
<gene>
    <name evidence="2" type="ORF">BH720_23800</name>
</gene>
<proteinExistence type="predicted"/>
<dbReference type="RefSeq" id="WP_069969724.1">
    <property type="nucleotide sequence ID" value="NZ_CM124774.1"/>
</dbReference>
<feature type="region of interest" description="Disordered" evidence="1">
    <location>
        <begin position="1"/>
        <end position="20"/>
    </location>
</feature>
<comment type="caution">
    <text evidence="2">The sequence shown here is derived from an EMBL/GenBank/DDBJ whole genome shotgun (WGS) entry which is preliminary data.</text>
</comment>
<dbReference type="CDD" id="cd16414">
    <property type="entry name" value="dndB_like"/>
    <property type="match status" value="1"/>
</dbReference>
<dbReference type="AlphaFoldDB" id="A0A1E5QD52"/>
<dbReference type="OrthoDB" id="415825at2"/>
<evidence type="ECO:0000256" key="1">
    <source>
        <dbReference type="SAM" id="MobiDB-lite"/>
    </source>
</evidence>
<protein>
    <recommendedName>
        <fullName evidence="3">DGQHR domain-containing protein</fullName>
    </recommendedName>
</protein>
<dbReference type="STRING" id="1781255.BH720_23800"/>
<dbReference type="Pfam" id="PF14072">
    <property type="entry name" value="DndB"/>
    <property type="match status" value="1"/>
</dbReference>
<name>A0A1E5QD52_9CYAN</name>
<dbReference type="NCBIfam" id="TIGR03187">
    <property type="entry name" value="DGQHR"/>
    <property type="match status" value="2"/>
</dbReference>
<evidence type="ECO:0008006" key="3">
    <source>
        <dbReference type="Google" id="ProtNLM"/>
    </source>
</evidence>
<evidence type="ECO:0000313" key="2">
    <source>
        <dbReference type="EMBL" id="OEJ72531.1"/>
    </source>
</evidence>
<sequence length="532" mass="59738">MNRPATPQTDARETPEVEKPEIGEIGRILESYLGKSDQILVQRLEMGGSEAYIGSVSLEWFASRVRFASYLPLLRSHSPISSHNTTINADTIEIIQQRPLDWSRQASLTQYLAARKHHKFPPVLVVLNQPWVDNPQASEWDKHRKAKLSAAQFTPLDNNASLGLLNVSPHVTLFALDGQHRLMGVQGLMELLNTGKLARYRKDKKPSGGVITLEDLQTEYQVDSDYLQSLAQEKIGIEFLSAVIPGETYEQARRRIRSIFVHVNLMAVPLSKGQLAQLDENDGFSIVARKVAVTHSLLKDKPGRNPRVNWDSATVAAKSTVFTTLQALKDMSERYLHPRFPHWKQVQKKGLIPLRPEDEELAAGIEAFSTFFDHLSRLLSLQRLGYDAETPELRRFSFEKPPGEGNLLFRPVGQIALAQALGILTFKKGIPLETLFAKLQRFDTDGGFSYMETPQSLWYGILYDPNKKRILVSGRDLAVKLLVYLLGGVTDELEKADIRRAVADARTVEGQAMGFQGKFVEPRKVGLPQILV</sequence>
<feature type="compositionally biased region" description="Basic and acidic residues" evidence="1">
    <location>
        <begin position="10"/>
        <end position="20"/>
    </location>
</feature>
<reference evidence="2" key="1">
    <citation type="submission" date="2016-09" db="EMBL/GenBank/DDBJ databases">
        <title>Draft genome of thermotolerant cyanobacterium Desertifilum sp. strain IPPAS B-1220.</title>
        <authorList>
            <person name="Sinetova M.A."/>
            <person name="Bolakhan K."/>
            <person name="Zayadan B.K."/>
            <person name="Mironov K.S."/>
            <person name="Ustinova V."/>
            <person name="Kupriyanova E.V."/>
            <person name="Sidorov R.A."/>
            <person name="Skrypnik A.N."/>
            <person name="Gogoleva N.E."/>
            <person name="Gogolev Y.V."/>
            <person name="Los D.A."/>
        </authorList>
    </citation>
    <scope>NUCLEOTIDE SEQUENCE [LARGE SCALE GENOMIC DNA]</scope>
    <source>
        <strain evidence="2">IPPAS B-1220</strain>
    </source>
</reference>
<dbReference type="InterPro" id="IPR017642">
    <property type="entry name" value="DNA_S_mod_DndB"/>
</dbReference>
<dbReference type="InterPro" id="IPR017601">
    <property type="entry name" value="DGQHR-contain_dom"/>
</dbReference>
<accession>A0A1E5QD52</accession>
<organism evidence="2">
    <name type="scientific">Desertifilum tharense IPPAS B-1220</name>
    <dbReference type="NCBI Taxonomy" id="1781255"/>
    <lineage>
        <taxon>Bacteria</taxon>
        <taxon>Bacillati</taxon>
        <taxon>Cyanobacteriota</taxon>
        <taxon>Cyanophyceae</taxon>
        <taxon>Desertifilales</taxon>
        <taxon>Desertifilaceae</taxon>
        <taxon>Desertifilum</taxon>
    </lineage>
</organism>